<evidence type="ECO:0000256" key="4">
    <source>
        <dbReference type="ARBA" id="ARBA00013078"/>
    </source>
</evidence>
<keyword evidence="5" id="KW-0378">Hydrolase</keyword>
<protein>
    <recommendedName>
        <fullName evidence="4">phosphoglycolate phosphatase</fullName>
        <ecNumber evidence="4">3.1.3.18</ecNumber>
    </recommendedName>
</protein>
<evidence type="ECO:0000313" key="6">
    <source>
        <dbReference type="Proteomes" id="UP000295096"/>
    </source>
</evidence>
<dbReference type="OrthoDB" id="9782449at2"/>
<dbReference type="PANTHER" id="PTHR43434">
    <property type="entry name" value="PHOSPHOGLYCOLATE PHOSPHATASE"/>
    <property type="match status" value="1"/>
</dbReference>
<gene>
    <name evidence="5" type="ORF">E2C06_26230</name>
</gene>
<evidence type="ECO:0000256" key="3">
    <source>
        <dbReference type="ARBA" id="ARBA00006171"/>
    </source>
</evidence>
<reference evidence="5 6" key="1">
    <citation type="journal article" date="2016" name="J. Microbiol.">
        <title>Dankookia rubra gen. nov., sp. nov., an alphaproteobacterium isolated from sediment of a shallow stream.</title>
        <authorList>
            <person name="Kim W.H."/>
            <person name="Kim D.H."/>
            <person name="Kang K."/>
            <person name="Ahn T.Y."/>
        </authorList>
    </citation>
    <scope>NUCLEOTIDE SEQUENCE [LARGE SCALE GENOMIC DNA]</scope>
    <source>
        <strain evidence="5 6">JCM30602</strain>
    </source>
</reference>
<dbReference type="SUPFAM" id="SSF56784">
    <property type="entry name" value="HAD-like"/>
    <property type="match status" value="1"/>
</dbReference>
<dbReference type="RefSeq" id="WP_133291542.1">
    <property type="nucleotide sequence ID" value="NZ_SMSJ01000058.1"/>
</dbReference>
<dbReference type="GO" id="GO:0006281">
    <property type="term" value="P:DNA repair"/>
    <property type="evidence" value="ECO:0007669"/>
    <property type="project" value="TreeGrafter"/>
</dbReference>
<dbReference type="AlphaFoldDB" id="A0A4R5Q9J7"/>
<dbReference type="InterPro" id="IPR041492">
    <property type="entry name" value="HAD_2"/>
</dbReference>
<name>A0A4R5Q9J7_9PROT</name>
<proteinExistence type="inferred from homology"/>
<dbReference type="InterPro" id="IPR050155">
    <property type="entry name" value="HAD-like_hydrolase_sf"/>
</dbReference>
<dbReference type="Gene3D" id="1.10.150.730">
    <property type="match status" value="1"/>
</dbReference>
<dbReference type="PANTHER" id="PTHR43434:SF1">
    <property type="entry name" value="PHOSPHOGLYCOLATE PHOSPHATASE"/>
    <property type="match status" value="1"/>
</dbReference>
<dbReference type="Proteomes" id="UP000295096">
    <property type="component" value="Unassembled WGS sequence"/>
</dbReference>
<dbReference type="NCBIfam" id="TIGR01549">
    <property type="entry name" value="HAD-SF-IA-v1"/>
    <property type="match status" value="1"/>
</dbReference>
<dbReference type="SFLD" id="SFLDG01129">
    <property type="entry name" value="C1.5:_HAD__Beta-PGM__Phosphata"/>
    <property type="match status" value="1"/>
</dbReference>
<dbReference type="SFLD" id="SFLDS00003">
    <property type="entry name" value="Haloacid_Dehalogenase"/>
    <property type="match status" value="1"/>
</dbReference>
<evidence type="ECO:0000256" key="2">
    <source>
        <dbReference type="ARBA" id="ARBA00004818"/>
    </source>
</evidence>
<dbReference type="GO" id="GO:0005829">
    <property type="term" value="C:cytosol"/>
    <property type="evidence" value="ECO:0007669"/>
    <property type="project" value="TreeGrafter"/>
</dbReference>
<dbReference type="InterPro" id="IPR023214">
    <property type="entry name" value="HAD_sf"/>
</dbReference>
<sequence length="233" mass="24342">MQREREGGPVQAFGHGSAPVVAPRAVLWDWDNTLVDGWAAIAAGLNAAFRAHGLAEWTLDEVRGRVRRSLRETFPEMFGSAWEAARDTFYAEVRARHLAVLTPMPGAAAALAAVAAAGLPQGVISNKQGPLLRAEAAHLGWARHFGCLVGAGDAEADKPDPAPFRMALAALGLTAGPEVWYVGDTALDMQAARVAGCTAVLLGDAAHDGGVANAAPEREFADGAALAAWFADR</sequence>
<dbReference type="Pfam" id="PF13419">
    <property type="entry name" value="HAD_2"/>
    <property type="match status" value="1"/>
</dbReference>
<accession>A0A4R5Q9J7</accession>
<evidence type="ECO:0000313" key="5">
    <source>
        <dbReference type="EMBL" id="TDH59664.1"/>
    </source>
</evidence>
<comment type="pathway">
    <text evidence="2">Organic acid metabolism; glycolate biosynthesis; glycolate from 2-phosphoglycolate: step 1/1.</text>
</comment>
<dbReference type="Gene3D" id="3.40.50.1000">
    <property type="entry name" value="HAD superfamily/HAD-like"/>
    <property type="match status" value="1"/>
</dbReference>
<dbReference type="GO" id="GO:0008967">
    <property type="term" value="F:phosphoglycolate phosphatase activity"/>
    <property type="evidence" value="ECO:0007669"/>
    <property type="project" value="UniProtKB-EC"/>
</dbReference>
<organism evidence="5 6">
    <name type="scientific">Dankookia rubra</name>
    <dbReference type="NCBI Taxonomy" id="1442381"/>
    <lineage>
        <taxon>Bacteria</taxon>
        <taxon>Pseudomonadati</taxon>
        <taxon>Pseudomonadota</taxon>
        <taxon>Alphaproteobacteria</taxon>
        <taxon>Acetobacterales</taxon>
        <taxon>Roseomonadaceae</taxon>
        <taxon>Dankookia</taxon>
    </lineage>
</organism>
<comment type="catalytic activity">
    <reaction evidence="1">
        <text>2-phosphoglycolate + H2O = glycolate + phosphate</text>
        <dbReference type="Rhea" id="RHEA:14369"/>
        <dbReference type="ChEBI" id="CHEBI:15377"/>
        <dbReference type="ChEBI" id="CHEBI:29805"/>
        <dbReference type="ChEBI" id="CHEBI:43474"/>
        <dbReference type="ChEBI" id="CHEBI:58033"/>
        <dbReference type="EC" id="3.1.3.18"/>
    </reaction>
</comment>
<dbReference type="EMBL" id="SMSJ01000058">
    <property type="protein sequence ID" value="TDH59664.1"/>
    <property type="molecule type" value="Genomic_DNA"/>
</dbReference>
<comment type="similarity">
    <text evidence="3">Belongs to the HAD-like hydrolase superfamily. CbbY/CbbZ/Gph/YieH family.</text>
</comment>
<dbReference type="InterPro" id="IPR036412">
    <property type="entry name" value="HAD-like_sf"/>
</dbReference>
<dbReference type="EC" id="3.1.3.18" evidence="4"/>
<dbReference type="InterPro" id="IPR006439">
    <property type="entry name" value="HAD-SF_hydro_IA"/>
</dbReference>
<evidence type="ECO:0000256" key="1">
    <source>
        <dbReference type="ARBA" id="ARBA00000830"/>
    </source>
</evidence>
<comment type="caution">
    <text evidence="5">The sequence shown here is derived from an EMBL/GenBank/DDBJ whole genome shotgun (WGS) entry which is preliminary data.</text>
</comment>
<keyword evidence="6" id="KW-1185">Reference proteome</keyword>